<dbReference type="EMBL" id="BMAO01036795">
    <property type="protein sequence ID" value="GFR13107.1"/>
    <property type="molecule type" value="Genomic_DNA"/>
</dbReference>
<accession>A0A8X6LLV6</accession>
<name>A0A8X6LLV6_TRICU</name>
<dbReference type="OrthoDB" id="6416177at2759"/>
<gene>
    <name evidence="1" type="primary">AVEN_191886_1</name>
    <name evidence="1" type="ORF">TNCT_438801</name>
</gene>
<sequence length="195" mass="22341">MSTDSWPKKEAKKCLTDKSLELKISPRRKSLDAELYGLGKTLRHLQPPGGPENGIFDAFRRPYVPPPRRKVNNYTQSFVFSSPEVSPARPVTPFKETTHYKLFVMSPPHVRTRKNNWTHSTVFDFNSTSKTINNNFIQTNPITGEACPSRDAELRLKVLKKRNPITFEGVYERIIPSRCKQPPGGRTSIVLDYHE</sequence>
<comment type="caution">
    <text evidence="1">The sequence shown here is derived from an EMBL/GenBank/DDBJ whole genome shotgun (WGS) entry which is preliminary data.</text>
</comment>
<evidence type="ECO:0000313" key="1">
    <source>
        <dbReference type="EMBL" id="GFR13107.1"/>
    </source>
</evidence>
<protein>
    <submittedName>
        <fullName evidence="1">Uncharacterized protein</fullName>
    </submittedName>
</protein>
<reference evidence="1" key="1">
    <citation type="submission" date="2020-07" db="EMBL/GenBank/DDBJ databases">
        <title>Multicomponent nature underlies the extraordinary mechanical properties of spider dragline silk.</title>
        <authorList>
            <person name="Kono N."/>
            <person name="Nakamura H."/>
            <person name="Mori M."/>
            <person name="Yoshida Y."/>
            <person name="Ohtoshi R."/>
            <person name="Malay A.D."/>
            <person name="Moran D.A.P."/>
            <person name="Tomita M."/>
            <person name="Numata K."/>
            <person name="Arakawa K."/>
        </authorList>
    </citation>
    <scope>NUCLEOTIDE SEQUENCE</scope>
</reference>
<dbReference type="AlphaFoldDB" id="A0A8X6LLV6"/>
<evidence type="ECO:0000313" key="2">
    <source>
        <dbReference type="Proteomes" id="UP000887116"/>
    </source>
</evidence>
<proteinExistence type="predicted"/>
<organism evidence="1 2">
    <name type="scientific">Trichonephila clavata</name>
    <name type="common">Joro spider</name>
    <name type="synonym">Nephila clavata</name>
    <dbReference type="NCBI Taxonomy" id="2740835"/>
    <lineage>
        <taxon>Eukaryota</taxon>
        <taxon>Metazoa</taxon>
        <taxon>Ecdysozoa</taxon>
        <taxon>Arthropoda</taxon>
        <taxon>Chelicerata</taxon>
        <taxon>Arachnida</taxon>
        <taxon>Araneae</taxon>
        <taxon>Araneomorphae</taxon>
        <taxon>Entelegynae</taxon>
        <taxon>Araneoidea</taxon>
        <taxon>Nephilidae</taxon>
        <taxon>Trichonephila</taxon>
    </lineage>
</organism>
<dbReference type="Proteomes" id="UP000887116">
    <property type="component" value="Unassembled WGS sequence"/>
</dbReference>
<keyword evidence="2" id="KW-1185">Reference proteome</keyword>